<evidence type="ECO:0000313" key="2">
    <source>
        <dbReference type="EMBL" id="TWB35790.1"/>
    </source>
</evidence>
<protein>
    <submittedName>
        <fullName evidence="2">Uncharacterized protein</fullName>
    </submittedName>
</protein>
<sequence>MVHAHSLPGLALLLLILGALFTLGFGVVLFHVPGEPAVRRAILPYYCAVPVVLFGAALLLNVGLAQGWPGLLLMSGVAAVALATSRVCNHCGIAAQPRSLIPPKHCAHCGHAYSDAGDAR</sequence>
<dbReference type="EMBL" id="VITR01000019">
    <property type="protein sequence ID" value="TWB35790.1"/>
    <property type="molecule type" value="Genomic_DNA"/>
</dbReference>
<accession>A0A560GQM9</accession>
<dbReference type="Proteomes" id="UP000315751">
    <property type="component" value="Unassembled WGS sequence"/>
</dbReference>
<evidence type="ECO:0000313" key="3">
    <source>
        <dbReference type="Proteomes" id="UP000315751"/>
    </source>
</evidence>
<proteinExistence type="predicted"/>
<gene>
    <name evidence="2" type="ORF">FBZ90_11975</name>
</gene>
<keyword evidence="1" id="KW-0472">Membrane</keyword>
<dbReference type="AlphaFoldDB" id="A0A560GQM9"/>
<keyword evidence="1" id="KW-0812">Transmembrane</keyword>
<dbReference type="OrthoDB" id="9929957at2"/>
<keyword evidence="3" id="KW-1185">Reference proteome</keyword>
<keyword evidence="1" id="KW-1133">Transmembrane helix</keyword>
<reference evidence="2 3" key="1">
    <citation type="submission" date="2019-06" db="EMBL/GenBank/DDBJ databases">
        <title>Genomic Encyclopedia of Type Strains, Phase IV (KMG-V): Genome sequencing to study the core and pangenomes of soil and plant-associated prokaryotes.</title>
        <authorList>
            <person name="Whitman W."/>
        </authorList>
    </citation>
    <scope>NUCLEOTIDE SEQUENCE [LARGE SCALE GENOMIC DNA]</scope>
    <source>
        <strain evidence="2 3">BR 11622</strain>
    </source>
</reference>
<feature type="transmembrane region" description="Helical" evidence="1">
    <location>
        <begin position="6"/>
        <end position="30"/>
    </location>
</feature>
<evidence type="ECO:0000256" key="1">
    <source>
        <dbReference type="SAM" id="Phobius"/>
    </source>
</evidence>
<name>A0A560GQM9_9PROT</name>
<feature type="transmembrane region" description="Helical" evidence="1">
    <location>
        <begin position="42"/>
        <end position="62"/>
    </location>
</feature>
<comment type="caution">
    <text evidence="2">The sequence shown here is derived from an EMBL/GenBank/DDBJ whole genome shotgun (WGS) entry which is preliminary data.</text>
</comment>
<dbReference type="RefSeq" id="WP_145735908.1">
    <property type="nucleotide sequence ID" value="NZ_VITR01000019.1"/>
</dbReference>
<organism evidence="2 3">
    <name type="scientific">Nitrospirillum amazonense</name>
    <dbReference type="NCBI Taxonomy" id="28077"/>
    <lineage>
        <taxon>Bacteria</taxon>
        <taxon>Pseudomonadati</taxon>
        <taxon>Pseudomonadota</taxon>
        <taxon>Alphaproteobacteria</taxon>
        <taxon>Rhodospirillales</taxon>
        <taxon>Azospirillaceae</taxon>
        <taxon>Nitrospirillum</taxon>
    </lineage>
</organism>